<evidence type="ECO:0008006" key="3">
    <source>
        <dbReference type="Google" id="ProtNLM"/>
    </source>
</evidence>
<reference evidence="2" key="1">
    <citation type="journal article" date="2019" name="Int. J. Syst. Evol. Microbiol.">
        <title>The Global Catalogue of Microorganisms (GCM) 10K type strain sequencing project: providing services to taxonomists for standard genome sequencing and annotation.</title>
        <authorList>
            <consortium name="The Broad Institute Genomics Platform"/>
            <consortium name="The Broad Institute Genome Sequencing Center for Infectious Disease"/>
            <person name="Wu L."/>
            <person name="Ma J."/>
        </authorList>
    </citation>
    <scope>NUCLEOTIDE SEQUENCE [LARGE SCALE GENOMIC DNA]</scope>
    <source>
        <strain evidence="2">NBRC 15640</strain>
    </source>
</reference>
<dbReference type="InterPro" id="IPR021409">
    <property type="entry name" value="DUF3047"/>
</dbReference>
<dbReference type="Pfam" id="PF11249">
    <property type="entry name" value="DUF3047"/>
    <property type="match status" value="1"/>
</dbReference>
<comment type="caution">
    <text evidence="1">The sequence shown here is derived from an EMBL/GenBank/DDBJ whole genome shotgun (WGS) entry which is preliminary data.</text>
</comment>
<dbReference type="EMBL" id="BSNX01000041">
    <property type="protein sequence ID" value="GLQ74016.1"/>
    <property type="molecule type" value="Genomic_DNA"/>
</dbReference>
<keyword evidence="2" id="KW-1185">Reference proteome</keyword>
<gene>
    <name evidence="1" type="ORF">GCM10007932_33760</name>
</gene>
<organism evidence="1 2">
    <name type="scientific">Vibrio penaeicida</name>
    <dbReference type="NCBI Taxonomy" id="104609"/>
    <lineage>
        <taxon>Bacteria</taxon>
        <taxon>Pseudomonadati</taxon>
        <taxon>Pseudomonadota</taxon>
        <taxon>Gammaproteobacteria</taxon>
        <taxon>Vibrionales</taxon>
        <taxon>Vibrionaceae</taxon>
        <taxon>Vibrio</taxon>
    </lineage>
</organism>
<proteinExistence type="predicted"/>
<accession>A0AAV5NTG9</accession>
<dbReference type="Proteomes" id="UP001156690">
    <property type="component" value="Unassembled WGS sequence"/>
</dbReference>
<dbReference type="AlphaFoldDB" id="A0AAV5NTG9"/>
<evidence type="ECO:0000313" key="1">
    <source>
        <dbReference type="EMBL" id="GLQ74016.1"/>
    </source>
</evidence>
<sequence>MLTNGNTQEWEQESFSGQTRYETVKLDDKKVLRAVSQGAASGLILAKQINLLETPYLNWSWRVEEKLPQLDERSKNGDDYAARLYVVIDGGLMAWRTQSLNYVWSSSQDKGEVWDNAYVGSKVKMLSVQGVKSQTHHWYSEKRNVYQDLITYVGDKGSDKANQKAYQYIDVVAIMTDTDNSQSKAETYYGDIVFSAN</sequence>
<name>A0AAV5NTG9_9VIBR</name>
<evidence type="ECO:0000313" key="2">
    <source>
        <dbReference type="Proteomes" id="UP001156690"/>
    </source>
</evidence>
<protein>
    <recommendedName>
        <fullName evidence="3">DUF3047 domain-containing protein</fullName>
    </recommendedName>
</protein>